<dbReference type="Proteomes" id="UP000547444">
    <property type="component" value="Unassembled WGS sequence"/>
</dbReference>
<dbReference type="Gene3D" id="1.20.1290.10">
    <property type="entry name" value="AhpD-like"/>
    <property type="match status" value="1"/>
</dbReference>
<dbReference type="AlphaFoldDB" id="A0A7X5R4T7"/>
<accession>A0A7X5R4T7</accession>
<evidence type="ECO:0000313" key="2">
    <source>
        <dbReference type="Proteomes" id="UP000547444"/>
    </source>
</evidence>
<sequence length="150" mass="16734">MTMLVATRYRDRSRLDHSTAFHPDEVGIDTTAVEMRMQELGCGGQAQVQIRPHADLDAGAGHHEVQHVPAARVVTVEVVQMVPGDGDTWTADQLLAHRFASQLTREYKVDDDLYSEAEKYFGSATLVDLVGLYLRTCSLLNASRQPYRSM</sequence>
<evidence type="ECO:0000313" key="1">
    <source>
        <dbReference type="EMBL" id="NIH93276.1"/>
    </source>
</evidence>
<dbReference type="EMBL" id="JAANOW010000001">
    <property type="protein sequence ID" value="NIH93276.1"/>
    <property type="molecule type" value="Genomic_DNA"/>
</dbReference>
<proteinExistence type="predicted"/>
<comment type="caution">
    <text evidence="1">The sequence shown here is derived from an EMBL/GenBank/DDBJ whole genome shotgun (WGS) entry which is preliminary data.</text>
</comment>
<gene>
    <name evidence="1" type="ORF">FHU31_000232</name>
</gene>
<keyword evidence="2" id="KW-1185">Reference proteome</keyword>
<name>A0A7X5R4T7_9MYCO</name>
<protein>
    <submittedName>
        <fullName evidence="1">Uncharacterized protein</fullName>
    </submittedName>
</protein>
<reference evidence="1 2" key="1">
    <citation type="submission" date="2020-03" db="EMBL/GenBank/DDBJ databases">
        <title>Sequencing the genomes of 1000 actinobacteria strains.</title>
        <authorList>
            <person name="Klenk H.-P."/>
        </authorList>
    </citation>
    <scope>NUCLEOTIDE SEQUENCE [LARGE SCALE GENOMIC DNA]</scope>
    <source>
        <strain evidence="1 2">DSM 44556</strain>
    </source>
</reference>
<organism evidence="1 2">
    <name type="scientific">Mycolicibacterium fluoranthenivorans</name>
    <dbReference type="NCBI Taxonomy" id="258505"/>
    <lineage>
        <taxon>Bacteria</taxon>
        <taxon>Bacillati</taxon>
        <taxon>Actinomycetota</taxon>
        <taxon>Actinomycetes</taxon>
        <taxon>Mycobacteriales</taxon>
        <taxon>Mycobacteriaceae</taxon>
        <taxon>Mycolicibacterium</taxon>
    </lineage>
</organism>
<dbReference type="InterPro" id="IPR029032">
    <property type="entry name" value="AhpD-like"/>
</dbReference>